<dbReference type="Proteomes" id="UP000325055">
    <property type="component" value="Unassembled WGS sequence"/>
</dbReference>
<evidence type="ECO:0000313" key="13">
    <source>
        <dbReference type="EMBL" id="RGS33230.1"/>
    </source>
</evidence>
<keyword evidence="3 6" id="KW-0732">Signal</keyword>
<dbReference type="GO" id="GO:0009279">
    <property type="term" value="C:cell outer membrane"/>
    <property type="evidence" value="ECO:0007669"/>
    <property type="project" value="UniProtKB-SubCell"/>
</dbReference>
<dbReference type="SUPFAM" id="SSF48452">
    <property type="entry name" value="TPR-like"/>
    <property type="match status" value="1"/>
</dbReference>
<name>A0A0P0GQ13_9BACE</name>
<evidence type="ECO:0000259" key="7">
    <source>
        <dbReference type="Pfam" id="PF07980"/>
    </source>
</evidence>
<dbReference type="InterPro" id="IPR033985">
    <property type="entry name" value="SusD-like_N"/>
</dbReference>
<evidence type="ECO:0000313" key="9">
    <source>
        <dbReference type="EMBL" id="ALJ60218.1"/>
    </source>
</evidence>
<dbReference type="Gene3D" id="1.25.40.390">
    <property type="match status" value="1"/>
</dbReference>
<evidence type="ECO:0000256" key="4">
    <source>
        <dbReference type="ARBA" id="ARBA00023136"/>
    </source>
</evidence>
<evidence type="ECO:0000313" key="16">
    <source>
        <dbReference type="Proteomes" id="UP000325055"/>
    </source>
</evidence>
<sequence length="647" mass="74574">MKTNLIKAIYLTFGLSSLALTGCSDSWLKPEPLSFYEPSVTLSTKEGLEAALTTCHRQMRYYYMEDNGPALATEMIFSDVAVTAVSDFSGCQDILSNVTPISENNWFGTNMINWFWNMGTQGISFANVVISRISELDLDQTTKEQMLSSAYFQRAWRYYHLIFQFGDIPFLSKEVTTPKLDFRSTKMEVVIEQMIKDLEYAVGHIPDQVDYGKENKGACRMLLIKYYMAAGDFDKALEQANALIDASGYELMENTFGKWENPYPEHHPVTRNVIWDLHRPVNKADASNKETIMLMVNRYDNSESRLNTNYLYNMTPFWSQTDVNRGILVPSKSQSGMTRQSATAGMLAQYPDFLDCRAIYGRGEAFSRPTYHAEKSMWGDKNDLRHSREAGNWFVMEDLKYNDPKLLGTDDAVYYLKPIQKYADDGTLLCKDTIRCWFDYPYYKLWVEDTAREVANGYSGTDYVGGSGDWYVYRLAEAYLLRAEAYYWKKEYAKAAADVNKIRERAGCTDLFDAGELNGLDGLDVIMDERARELMYEEFRHVELVRVSFIKENQEGNYTSPKDLADESSNSYWWHRITEYNNYYNKGVKTLHNDEYKIGKYNIFWPIPQTAIDANLYGRVNQNYGYSGYELNETPIASQEEQIASGQ</sequence>
<dbReference type="EMBL" id="CP012801">
    <property type="protein sequence ID" value="ALJ60218.1"/>
    <property type="molecule type" value="Genomic_DNA"/>
</dbReference>
<reference evidence="9 14" key="1">
    <citation type="journal article" date="2015" name="Science">
        <title>Genetic determinants of in vivo fitness and diet responsiveness in multiple human gut Bacteroides.</title>
        <authorList>
            <person name="Wu M."/>
            <person name="McNulty N.P."/>
            <person name="Rodionov D.A."/>
            <person name="Khoroshkin M.S."/>
            <person name="Griffin N.W."/>
            <person name="Cheng J."/>
            <person name="Latreille P."/>
            <person name="Kerstetter R.A."/>
            <person name="Terrapon N."/>
            <person name="Henrissat B."/>
            <person name="Osterman A.L."/>
            <person name="Gordon J.I."/>
        </authorList>
    </citation>
    <scope>NUCLEOTIDE SEQUENCE [LARGE SCALE GENOMIC DNA]</scope>
    <source>
        <strain evidence="9 14">WH2</strain>
    </source>
</reference>
<feature type="domain" description="RagB/SusD" evidence="7">
    <location>
        <begin position="290"/>
        <end position="626"/>
    </location>
</feature>
<dbReference type="RefSeq" id="WP_007211590.1">
    <property type="nucleotide sequence ID" value="NZ_CP012801.1"/>
</dbReference>
<dbReference type="Pfam" id="PF14322">
    <property type="entry name" value="SusD-like_3"/>
    <property type="match status" value="1"/>
</dbReference>
<dbReference type="InterPro" id="IPR011990">
    <property type="entry name" value="TPR-like_helical_dom_sf"/>
</dbReference>
<dbReference type="EMBL" id="VVYW01000002">
    <property type="protein sequence ID" value="KAA5410804.1"/>
    <property type="molecule type" value="Genomic_DNA"/>
</dbReference>
<dbReference type="InterPro" id="IPR012944">
    <property type="entry name" value="SusD_RagB_dom"/>
</dbReference>
<dbReference type="EMBL" id="QRVJ01000030">
    <property type="protein sequence ID" value="RGS33230.1"/>
    <property type="molecule type" value="Genomic_DNA"/>
</dbReference>
<dbReference type="KEGG" id="bcel:BcellWH2_02980"/>
<evidence type="ECO:0000313" key="15">
    <source>
        <dbReference type="Proteomes" id="UP000283341"/>
    </source>
</evidence>
<evidence type="ECO:0000256" key="2">
    <source>
        <dbReference type="ARBA" id="ARBA00006275"/>
    </source>
</evidence>
<comment type="subcellular location">
    <subcellularLocation>
        <location evidence="1">Cell outer membrane</location>
    </subcellularLocation>
</comment>
<evidence type="ECO:0000313" key="10">
    <source>
        <dbReference type="EMBL" id="KAA5410804.1"/>
    </source>
</evidence>
<evidence type="ECO:0000259" key="8">
    <source>
        <dbReference type="Pfam" id="PF14322"/>
    </source>
</evidence>
<proteinExistence type="inferred from homology"/>
<comment type="similarity">
    <text evidence="2">Belongs to the SusD family.</text>
</comment>
<protein>
    <submittedName>
        <fullName evidence="10">RagB/SusD family nutrient uptake outer membrane protein</fullName>
    </submittedName>
    <submittedName>
        <fullName evidence="9">SusD family protein</fullName>
    </submittedName>
</protein>
<evidence type="ECO:0000256" key="3">
    <source>
        <dbReference type="ARBA" id="ARBA00022729"/>
    </source>
</evidence>
<evidence type="ECO:0000256" key="5">
    <source>
        <dbReference type="ARBA" id="ARBA00023237"/>
    </source>
</evidence>
<dbReference type="Proteomes" id="UP000061809">
    <property type="component" value="Chromosome"/>
</dbReference>
<reference evidence="12" key="4">
    <citation type="submission" date="2023-08" db="EMBL/GenBank/DDBJ databases">
        <title>Reintroducing virulent viruses to syntetic microbiomes.</title>
        <authorList>
            <person name="Wilde J."/>
            <person name="Boyes R."/>
            <person name="Robinson A.V."/>
            <person name="Daisley B.A."/>
            <person name="Allen-Vercoe E."/>
        </authorList>
    </citation>
    <scope>NUCLEOTIDE SEQUENCE</scope>
    <source>
        <strain evidence="12">225I_12FAA</strain>
    </source>
</reference>
<accession>A0A0P0GQ13</accession>
<feature type="chain" id="PRO_5042679966" evidence="6">
    <location>
        <begin position="20"/>
        <end position="647"/>
    </location>
</feature>
<feature type="domain" description="SusD-like N-terminal" evidence="8">
    <location>
        <begin position="83"/>
        <end position="213"/>
    </location>
</feature>
<feature type="signal peptide" evidence="6">
    <location>
        <begin position="1"/>
        <end position="19"/>
    </location>
</feature>
<dbReference type="Proteomes" id="UP000283341">
    <property type="component" value="Unassembled WGS sequence"/>
</dbReference>
<keyword evidence="5" id="KW-0998">Cell outer membrane</keyword>
<evidence type="ECO:0000313" key="17">
    <source>
        <dbReference type="Proteomes" id="UP000482653"/>
    </source>
</evidence>
<dbReference type="EMBL" id="JAVSNH010000002">
    <property type="protein sequence ID" value="MDT4514314.1"/>
    <property type="molecule type" value="Genomic_DNA"/>
</dbReference>
<keyword evidence="4" id="KW-0472">Membrane</keyword>
<dbReference type="AlphaFoldDB" id="A0A0P0GQ13"/>
<reference evidence="16 17" key="3">
    <citation type="journal article" date="2019" name="Nat. Med.">
        <title>A library of human gut bacterial isolates paired with longitudinal multiomics data enables mechanistic microbiome research.</title>
        <authorList>
            <person name="Poyet M."/>
            <person name="Groussin M."/>
            <person name="Gibbons S.M."/>
            <person name="Avila-Pacheco J."/>
            <person name="Jiang X."/>
            <person name="Kearney S.M."/>
            <person name="Perrotta A.R."/>
            <person name="Berdy B."/>
            <person name="Zhao S."/>
            <person name="Lieberman T.D."/>
            <person name="Swanson P.K."/>
            <person name="Smith M."/>
            <person name="Roesemann S."/>
            <person name="Alexander J.E."/>
            <person name="Rich S.A."/>
            <person name="Livny J."/>
            <person name="Vlamakis H."/>
            <person name="Clish C."/>
            <person name="Bullock K."/>
            <person name="Deik A."/>
            <person name="Scott J."/>
            <person name="Pierce K.A."/>
            <person name="Xavier R.J."/>
            <person name="Alm E.J."/>
        </authorList>
    </citation>
    <scope>NUCLEOTIDE SEQUENCE [LARGE SCALE GENOMIC DNA]</scope>
    <source>
        <strain evidence="10 16">BIOML-A7</strain>
        <strain evidence="11 17">BIOML-A8</strain>
    </source>
</reference>
<dbReference type="Proteomes" id="UP001266995">
    <property type="component" value="Unassembled WGS sequence"/>
</dbReference>
<evidence type="ECO:0000313" key="12">
    <source>
        <dbReference type="EMBL" id="MDT4514314.1"/>
    </source>
</evidence>
<organism evidence="9 14">
    <name type="scientific">Bacteroides cellulosilyticus</name>
    <dbReference type="NCBI Taxonomy" id="246787"/>
    <lineage>
        <taxon>Bacteria</taxon>
        <taxon>Pseudomonadati</taxon>
        <taxon>Bacteroidota</taxon>
        <taxon>Bacteroidia</taxon>
        <taxon>Bacteroidales</taxon>
        <taxon>Bacteroidaceae</taxon>
        <taxon>Bacteroides</taxon>
    </lineage>
</organism>
<dbReference type="Proteomes" id="UP000482653">
    <property type="component" value="Unassembled WGS sequence"/>
</dbReference>
<dbReference type="Pfam" id="PF07980">
    <property type="entry name" value="SusD_RagB"/>
    <property type="match status" value="1"/>
</dbReference>
<evidence type="ECO:0000256" key="6">
    <source>
        <dbReference type="SAM" id="SignalP"/>
    </source>
</evidence>
<evidence type="ECO:0000313" key="14">
    <source>
        <dbReference type="Proteomes" id="UP000061809"/>
    </source>
</evidence>
<dbReference type="PATRIC" id="fig|246787.4.peg.3083"/>
<reference evidence="13 15" key="2">
    <citation type="submission" date="2018-08" db="EMBL/GenBank/DDBJ databases">
        <title>A genome reference for cultivated species of the human gut microbiota.</title>
        <authorList>
            <person name="Zou Y."/>
            <person name="Xue W."/>
            <person name="Luo G."/>
        </authorList>
    </citation>
    <scope>NUCLEOTIDE SEQUENCE [LARGE SCALE GENOMIC DNA]</scope>
    <source>
        <strain evidence="13 15">AF22-3AC</strain>
    </source>
</reference>
<evidence type="ECO:0000313" key="11">
    <source>
        <dbReference type="EMBL" id="KAA5420971.1"/>
    </source>
</evidence>
<dbReference type="EMBL" id="VVYX01000006">
    <property type="protein sequence ID" value="KAA5420971.1"/>
    <property type="molecule type" value="Genomic_DNA"/>
</dbReference>
<gene>
    <name evidence="9" type="ORF">BcellWH2_02980</name>
    <name evidence="13" type="ORF">DWX97_22210</name>
    <name evidence="10" type="ORF">F2Y86_02655</name>
    <name evidence="11" type="ORF">F2Y87_05770</name>
    <name evidence="12" type="ORF">RO785_25445</name>
</gene>
<dbReference type="PROSITE" id="PS51257">
    <property type="entry name" value="PROKAR_LIPOPROTEIN"/>
    <property type="match status" value="1"/>
</dbReference>
<evidence type="ECO:0000256" key="1">
    <source>
        <dbReference type="ARBA" id="ARBA00004442"/>
    </source>
</evidence>